<evidence type="ECO:0000313" key="1">
    <source>
        <dbReference type="EMBL" id="MFC3120380.1"/>
    </source>
</evidence>
<dbReference type="PANTHER" id="PTHR20974">
    <property type="entry name" value="UPF0585 PROTEIN CG18661"/>
    <property type="match status" value="1"/>
</dbReference>
<dbReference type="EMBL" id="JBHRSW010000004">
    <property type="protein sequence ID" value="MFC3120380.1"/>
    <property type="molecule type" value="Genomic_DNA"/>
</dbReference>
<gene>
    <name evidence="1" type="ORF">ACFOHL_01990</name>
</gene>
<name>A0ABV7FMM2_9ALTE</name>
<dbReference type="Pfam" id="PF06080">
    <property type="entry name" value="DUF938"/>
    <property type="match status" value="1"/>
</dbReference>
<keyword evidence="2" id="KW-1185">Reference proteome</keyword>
<dbReference type="Gene3D" id="3.40.50.150">
    <property type="entry name" value="Vaccinia Virus protein VP39"/>
    <property type="match status" value="1"/>
</dbReference>
<organism evidence="1 2">
    <name type="scientific">Agaribacter flavus</name>
    <dbReference type="NCBI Taxonomy" id="1902781"/>
    <lineage>
        <taxon>Bacteria</taxon>
        <taxon>Pseudomonadati</taxon>
        <taxon>Pseudomonadota</taxon>
        <taxon>Gammaproteobacteria</taxon>
        <taxon>Alteromonadales</taxon>
        <taxon>Alteromonadaceae</taxon>
        <taxon>Agaribacter</taxon>
    </lineage>
</organism>
<evidence type="ECO:0000313" key="2">
    <source>
        <dbReference type="Proteomes" id="UP001595478"/>
    </source>
</evidence>
<dbReference type="PANTHER" id="PTHR20974:SF0">
    <property type="entry name" value="UPF0585 PROTEIN CG18661"/>
    <property type="match status" value="1"/>
</dbReference>
<sequence>MDKPFSQACENNKQVILDILSIEFSQTQHVLEIGSGTGQHAVHFAPNLPHLVWQTSDQEEYHPSIQMWMNERPSDNLLPPIPMQFPDALWPKSSIDGVFSANTSHIMQKHEVQAMMTLIDANLPQDGVFCQYGPFIVDGEFSSQSNIDFHHKLLASGCGGYRDIKELIAWAPQLNLSHIHEMPANNLLLVWRKI</sequence>
<dbReference type="SUPFAM" id="SSF53335">
    <property type="entry name" value="S-adenosyl-L-methionine-dependent methyltransferases"/>
    <property type="match status" value="1"/>
</dbReference>
<protein>
    <submittedName>
        <fullName evidence="1">DUF938 domain-containing protein</fullName>
    </submittedName>
</protein>
<reference evidence="2" key="1">
    <citation type="journal article" date="2019" name="Int. J. Syst. Evol. Microbiol.">
        <title>The Global Catalogue of Microorganisms (GCM) 10K type strain sequencing project: providing services to taxonomists for standard genome sequencing and annotation.</title>
        <authorList>
            <consortium name="The Broad Institute Genomics Platform"/>
            <consortium name="The Broad Institute Genome Sequencing Center for Infectious Disease"/>
            <person name="Wu L."/>
            <person name="Ma J."/>
        </authorList>
    </citation>
    <scope>NUCLEOTIDE SEQUENCE [LARGE SCALE GENOMIC DNA]</scope>
    <source>
        <strain evidence="2">KCTC 52473</strain>
    </source>
</reference>
<dbReference type="InterPro" id="IPR029063">
    <property type="entry name" value="SAM-dependent_MTases_sf"/>
</dbReference>
<dbReference type="InterPro" id="IPR010342">
    <property type="entry name" value="DUF938"/>
</dbReference>
<accession>A0ABV7FMM2</accession>
<comment type="caution">
    <text evidence="1">The sequence shown here is derived from an EMBL/GenBank/DDBJ whole genome shotgun (WGS) entry which is preliminary data.</text>
</comment>
<dbReference type="Proteomes" id="UP001595478">
    <property type="component" value="Unassembled WGS sequence"/>
</dbReference>
<proteinExistence type="predicted"/>
<dbReference type="RefSeq" id="WP_376918516.1">
    <property type="nucleotide sequence ID" value="NZ_JBHRSW010000004.1"/>
</dbReference>